<feature type="transmembrane region" description="Helical" evidence="11">
    <location>
        <begin position="255"/>
        <end position="276"/>
    </location>
</feature>
<evidence type="ECO:0000256" key="12">
    <source>
        <dbReference type="SAM" id="MobiDB-lite"/>
    </source>
</evidence>
<evidence type="ECO:0000256" key="2">
    <source>
        <dbReference type="ARBA" id="ARBA00004236"/>
    </source>
</evidence>
<evidence type="ECO:0000256" key="7">
    <source>
        <dbReference type="ARBA" id="ARBA00022989"/>
    </source>
</evidence>
<keyword evidence="8 11" id="KW-0406">Ion transport</keyword>
<feature type="signal peptide" evidence="11">
    <location>
        <begin position="1"/>
        <end position="33"/>
    </location>
</feature>
<dbReference type="PANTHER" id="PTHR18945">
    <property type="entry name" value="NEUROTRANSMITTER GATED ION CHANNEL"/>
    <property type="match status" value="1"/>
</dbReference>
<dbReference type="RefSeq" id="XP_038057958.1">
    <property type="nucleotide sequence ID" value="XM_038202030.1"/>
</dbReference>
<evidence type="ECO:0000313" key="16">
    <source>
        <dbReference type="Proteomes" id="UP000887568"/>
    </source>
</evidence>
<keyword evidence="5 11" id="KW-0812">Transmembrane</keyword>
<comment type="subcellular location">
    <subcellularLocation>
        <location evidence="2">Cell membrane</location>
    </subcellularLocation>
    <subcellularLocation>
        <location evidence="1">Membrane</location>
        <topology evidence="1">Multi-pass membrane protein</topology>
    </subcellularLocation>
</comment>
<dbReference type="InterPro" id="IPR038050">
    <property type="entry name" value="Neuro_actylchol_rec"/>
</dbReference>
<dbReference type="GO" id="GO:0005230">
    <property type="term" value="F:extracellular ligand-gated monoatomic ion channel activity"/>
    <property type="evidence" value="ECO:0007669"/>
    <property type="project" value="InterPro"/>
</dbReference>
<feature type="region of interest" description="Disordered" evidence="12">
    <location>
        <begin position="354"/>
        <end position="379"/>
    </location>
</feature>
<dbReference type="GO" id="GO:0004888">
    <property type="term" value="F:transmembrane signaling receptor activity"/>
    <property type="evidence" value="ECO:0007669"/>
    <property type="project" value="InterPro"/>
</dbReference>
<keyword evidence="4" id="KW-1003">Cell membrane</keyword>
<keyword evidence="9 11" id="KW-0472">Membrane</keyword>
<keyword evidence="10 11" id="KW-0407">Ion channel</keyword>
<dbReference type="Pfam" id="PF02932">
    <property type="entry name" value="Neur_chan_memb"/>
    <property type="match status" value="1"/>
</dbReference>
<dbReference type="InterPro" id="IPR018000">
    <property type="entry name" value="Neurotransmitter_ion_chnl_CS"/>
</dbReference>
<dbReference type="CDD" id="cd19049">
    <property type="entry name" value="LGIC_TM_anion"/>
    <property type="match status" value="1"/>
</dbReference>
<dbReference type="PRINTS" id="PR00252">
    <property type="entry name" value="NRIONCHANNEL"/>
</dbReference>
<evidence type="ECO:0000259" key="13">
    <source>
        <dbReference type="Pfam" id="PF02931"/>
    </source>
</evidence>
<evidence type="ECO:0000256" key="11">
    <source>
        <dbReference type="RuleBase" id="RU000687"/>
    </source>
</evidence>
<evidence type="ECO:0000256" key="9">
    <source>
        <dbReference type="ARBA" id="ARBA00023136"/>
    </source>
</evidence>
<dbReference type="OMA" id="DIWLVVC"/>
<dbReference type="PRINTS" id="PR00253">
    <property type="entry name" value="GABAARECEPTR"/>
</dbReference>
<sequence>MKPSRSPTSRGLPGKPCIVLLLMGIASIRFTSASVNRTAVLDSILNGYDNRIRPDGVVETAEGSHEPNEDLPLQIRVEVYIESVDSIKESTMDFSVTLYLRLFWQDTRLTFSGNRSLVLGSQGIDKIWVPDIYFLFEKNARVHTVTQPNKLMRVNPNGKVSFSARISLTVACNMQLHKFPMDAQTCSIIMASYAYPMADVVLHVDNHSIGMEPNITISKFTLTGMGVKQGTLIFSLGKFSSVSCYFYFMRQMESYFLTVYIPTVLLVSIAWLSFWIDANAAPARVALGITTVLTVTTMTAGIQETLPVVTYAKAIDIWLVVCLMFVFFALLEYGMANFLLVRQANAARNVPASTDAATKGGQTSEGGPQEPSQPKPSMTADRLDRYARWAYPIAFLIFGGCYWITFLAMD</sequence>
<dbReference type="OrthoDB" id="407674at2759"/>
<keyword evidence="16" id="KW-1185">Reference proteome</keyword>
<keyword evidence="6 11" id="KW-0732">Signal</keyword>
<organism evidence="15 16">
    <name type="scientific">Patiria miniata</name>
    <name type="common">Bat star</name>
    <name type="synonym">Asterina miniata</name>
    <dbReference type="NCBI Taxonomy" id="46514"/>
    <lineage>
        <taxon>Eukaryota</taxon>
        <taxon>Metazoa</taxon>
        <taxon>Echinodermata</taxon>
        <taxon>Eleutherozoa</taxon>
        <taxon>Asterozoa</taxon>
        <taxon>Asteroidea</taxon>
        <taxon>Valvatacea</taxon>
        <taxon>Valvatida</taxon>
        <taxon>Asterinidae</taxon>
        <taxon>Patiria</taxon>
    </lineage>
</organism>
<evidence type="ECO:0000313" key="15">
    <source>
        <dbReference type="EnsemblMetazoa" id="XP_038057958.1"/>
    </source>
</evidence>
<dbReference type="InterPro" id="IPR036719">
    <property type="entry name" value="Neuro-gated_channel_TM_sf"/>
</dbReference>
<evidence type="ECO:0000256" key="8">
    <source>
        <dbReference type="ARBA" id="ARBA00023065"/>
    </source>
</evidence>
<dbReference type="Gene3D" id="1.20.58.390">
    <property type="entry name" value="Neurotransmitter-gated ion-channel transmembrane domain"/>
    <property type="match status" value="1"/>
</dbReference>
<dbReference type="InterPro" id="IPR006028">
    <property type="entry name" value="GABAA/Glycine_rcpt"/>
</dbReference>
<dbReference type="SUPFAM" id="SSF90112">
    <property type="entry name" value="Neurotransmitter-gated ion-channel transmembrane pore"/>
    <property type="match status" value="1"/>
</dbReference>
<feature type="domain" description="Neurotransmitter-gated ion-channel transmembrane" evidence="14">
    <location>
        <begin position="259"/>
        <end position="347"/>
    </location>
</feature>
<protein>
    <submittedName>
        <fullName evidence="15">Uncharacterized protein</fullName>
    </submittedName>
</protein>
<dbReference type="EnsemblMetazoa" id="XM_038202030.1">
    <property type="protein sequence ID" value="XP_038057958.1"/>
    <property type="gene ID" value="LOC119729464"/>
</dbReference>
<feature type="domain" description="Neurotransmitter-gated ion-channel ligand-binding" evidence="13">
    <location>
        <begin position="39"/>
        <end position="225"/>
    </location>
</feature>
<evidence type="ECO:0000256" key="10">
    <source>
        <dbReference type="ARBA" id="ARBA00023303"/>
    </source>
</evidence>
<evidence type="ECO:0000256" key="1">
    <source>
        <dbReference type="ARBA" id="ARBA00004141"/>
    </source>
</evidence>
<evidence type="ECO:0000256" key="6">
    <source>
        <dbReference type="ARBA" id="ARBA00022729"/>
    </source>
</evidence>
<dbReference type="NCBIfam" id="TIGR00860">
    <property type="entry name" value="LIC"/>
    <property type="match status" value="1"/>
</dbReference>
<evidence type="ECO:0000256" key="5">
    <source>
        <dbReference type="ARBA" id="ARBA00022692"/>
    </source>
</evidence>
<evidence type="ECO:0000256" key="4">
    <source>
        <dbReference type="ARBA" id="ARBA00022475"/>
    </source>
</evidence>
<dbReference type="FunFam" id="2.70.170.10:FF:000045">
    <property type="entry name" value="Predicted protein"/>
    <property type="match status" value="1"/>
</dbReference>
<dbReference type="SUPFAM" id="SSF63712">
    <property type="entry name" value="Nicotinic receptor ligand binding domain-like"/>
    <property type="match status" value="1"/>
</dbReference>
<dbReference type="InterPro" id="IPR006201">
    <property type="entry name" value="Neur_channel"/>
</dbReference>
<accession>A0A914A285</accession>
<comment type="similarity">
    <text evidence="11">Belongs to the ligand-gated ion channel (TC 1.A.9) family.</text>
</comment>
<feature type="transmembrane region" description="Helical" evidence="11">
    <location>
        <begin position="282"/>
        <end position="302"/>
    </location>
</feature>
<feature type="compositionally biased region" description="Polar residues" evidence="12">
    <location>
        <begin position="354"/>
        <end position="376"/>
    </location>
</feature>
<dbReference type="InterPro" id="IPR006202">
    <property type="entry name" value="Neur_chan_lig-bd"/>
</dbReference>
<reference evidence="15" key="1">
    <citation type="submission" date="2022-11" db="UniProtKB">
        <authorList>
            <consortium name="EnsemblMetazoa"/>
        </authorList>
    </citation>
    <scope>IDENTIFICATION</scope>
</reference>
<feature type="chain" id="PRO_5038166870" evidence="11">
    <location>
        <begin position="34"/>
        <end position="410"/>
    </location>
</feature>
<keyword evidence="7 11" id="KW-1133">Transmembrane helix</keyword>
<proteinExistence type="inferred from homology"/>
<dbReference type="AlphaFoldDB" id="A0A914A285"/>
<feature type="transmembrane region" description="Helical" evidence="11">
    <location>
        <begin position="389"/>
        <end position="409"/>
    </location>
</feature>
<name>A0A914A285_PATMI</name>
<evidence type="ECO:0000256" key="3">
    <source>
        <dbReference type="ARBA" id="ARBA00022448"/>
    </source>
</evidence>
<keyword evidence="3 11" id="KW-0813">Transport</keyword>
<dbReference type="GO" id="GO:0005886">
    <property type="term" value="C:plasma membrane"/>
    <property type="evidence" value="ECO:0007669"/>
    <property type="project" value="UniProtKB-SubCell"/>
</dbReference>
<dbReference type="Pfam" id="PF02931">
    <property type="entry name" value="Neur_chan_LBD"/>
    <property type="match status" value="1"/>
</dbReference>
<dbReference type="InterPro" id="IPR006029">
    <property type="entry name" value="Neurotrans-gated_channel_TM"/>
</dbReference>
<dbReference type="PROSITE" id="PS00236">
    <property type="entry name" value="NEUROTR_ION_CHANNEL"/>
    <property type="match status" value="1"/>
</dbReference>
<dbReference type="Proteomes" id="UP000887568">
    <property type="component" value="Unplaced"/>
</dbReference>
<feature type="transmembrane region" description="Helical" evidence="11">
    <location>
        <begin position="314"/>
        <end position="331"/>
    </location>
</feature>
<evidence type="ECO:0000259" key="14">
    <source>
        <dbReference type="Pfam" id="PF02932"/>
    </source>
</evidence>
<dbReference type="GeneID" id="119729464"/>
<dbReference type="Gene3D" id="2.70.170.10">
    <property type="entry name" value="Neurotransmitter-gated ion-channel ligand-binding domain"/>
    <property type="match status" value="1"/>
</dbReference>
<dbReference type="InterPro" id="IPR036734">
    <property type="entry name" value="Neur_chan_lig-bd_sf"/>
</dbReference>